<keyword evidence="4" id="KW-1185">Reference proteome</keyword>
<dbReference type="Proteomes" id="UP000650628">
    <property type="component" value="Unassembled WGS sequence"/>
</dbReference>
<organism evidence="3 4">
    <name type="scientific">Planotetraspora mira</name>
    <dbReference type="NCBI Taxonomy" id="58121"/>
    <lineage>
        <taxon>Bacteria</taxon>
        <taxon>Bacillati</taxon>
        <taxon>Actinomycetota</taxon>
        <taxon>Actinomycetes</taxon>
        <taxon>Streptosporangiales</taxon>
        <taxon>Streptosporangiaceae</taxon>
        <taxon>Planotetraspora</taxon>
    </lineage>
</organism>
<comment type="caution">
    <text evidence="3">The sequence shown here is derived from an EMBL/GenBank/DDBJ whole genome shotgun (WGS) entry which is preliminary data.</text>
</comment>
<proteinExistence type="predicted"/>
<feature type="signal peptide" evidence="2">
    <location>
        <begin position="1"/>
        <end position="46"/>
    </location>
</feature>
<dbReference type="InterPro" id="IPR028994">
    <property type="entry name" value="Integrin_alpha_N"/>
</dbReference>
<sequence>MGPSTHGPAESPRPRARRITPRLAAAALAFASAAVPLAASAPPAQAAASQEIVIPATNRITPLEDTPVVAGTTGFLHQQEGKDGYLWTDYATGASTTLTGTVLSAPVRSSVAQPADSESEAIAIYPTPGKGVDWYGLVDPHTGERHDVQLPPGVSVRGFVADKVLAAHGRIPTAPEPEAVLVDIRQGTVEPLPVTGLPQGAELTARTLIDGVADDQGALIQYQDGGGFHYGLLDAVTGVVTPTPAVPVVYNLRLYLTPDRFAWWTPGDSTMHWVPRDDPSATPRDFTFPKSSAPVTLVGDTVLTASPAPGSTLGSKLTALPLDGGEAKVLLDHVASAYATGLEAADGSVLIAGGSGDDWAVRRFTQSAGEVSQKVILPLSITTTKSEVVGLSLFRGTLNTIADLDGALSLHQQDVGTTTTPTANPVTLEPAGMPSSVVRCATGSACVRVADGPRDGGVHYLYTDSTGLTYLQSGPVESTHVPGTGGQIRDASDEYVVVDGGSPKTQYIVKPSAFDVTRSRPVQAAAVWYDTLWSASTSSPGTLIAELNPDSATAGTPSRTVKTGVACVPTELQATARWLYWWCGDGKQAGVYDLWNGRGFGVPSGQSMLGDGYVVRHDRTAGELKLTDFHTGGPAAERTIADLPAGSLSDDRRITWTVDKYGGHIAYVDGEDRVHVLADGVPNSMPVIARNGDADEVVPRSKDTYAAHWNGDLYLSRPVDSWELTIVNQISKSEVATFKGGALRGPSPVGHGWPGTGVIPDSGSYTWELTVKYDGGTLPINVGSGVLHVSCGRLLTHVYDCDGIPDLLAVRSDGKTDSWTGLSTGGLHNDGLTATWPATSTLVPIGDLNNDGYADLLVRDSTGNVRAYWGKDGQTGPSPSNASAAIGTGWNKYNVLTSPGDLSDDGRADLVTRDTAGDLWLHLANDDDTFDAPVKIGSGQGGYTAMVGMGDLNGDGVGDLLARDTAGDLWRLPGADKRFAAKVKISSGFSGYNAFVGIGDLTQDGKNDLLARDTAGSLYLWAGTGTGGFGGRTTISTGWNTYKTLV</sequence>
<dbReference type="AlphaFoldDB" id="A0A8J3TS40"/>
<evidence type="ECO:0000313" key="4">
    <source>
        <dbReference type="Proteomes" id="UP000650628"/>
    </source>
</evidence>
<dbReference type="SUPFAM" id="SSF69318">
    <property type="entry name" value="Integrin alpha N-terminal domain"/>
    <property type="match status" value="1"/>
</dbReference>
<dbReference type="PANTHER" id="PTHR44103">
    <property type="entry name" value="PROPROTEIN CONVERTASE P"/>
    <property type="match status" value="1"/>
</dbReference>
<protein>
    <recommendedName>
        <fullName evidence="5">VCBS repeat-containing protein</fullName>
    </recommendedName>
</protein>
<feature type="chain" id="PRO_5035247850" description="VCBS repeat-containing protein" evidence="2">
    <location>
        <begin position="47"/>
        <end position="1046"/>
    </location>
</feature>
<keyword evidence="1 2" id="KW-0732">Signal</keyword>
<evidence type="ECO:0000256" key="1">
    <source>
        <dbReference type="ARBA" id="ARBA00022729"/>
    </source>
</evidence>
<accession>A0A8J3TS40</accession>
<gene>
    <name evidence="3" type="ORF">Pmi06nite_45910</name>
</gene>
<dbReference type="Gene3D" id="2.130.10.130">
    <property type="entry name" value="Integrin alpha, N-terminal"/>
    <property type="match status" value="1"/>
</dbReference>
<evidence type="ECO:0000313" key="3">
    <source>
        <dbReference type="EMBL" id="GII31149.1"/>
    </source>
</evidence>
<evidence type="ECO:0008006" key="5">
    <source>
        <dbReference type="Google" id="ProtNLM"/>
    </source>
</evidence>
<name>A0A8J3TS40_9ACTN</name>
<dbReference type="RefSeq" id="WP_203955092.1">
    <property type="nucleotide sequence ID" value="NZ_BOOO01000024.1"/>
</dbReference>
<evidence type="ECO:0000256" key="2">
    <source>
        <dbReference type="SAM" id="SignalP"/>
    </source>
</evidence>
<dbReference type="InterPro" id="IPR013517">
    <property type="entry name" value="FG-GAP"/>
</dbReference>
<dbReference type="EMBL" id="BOOO01000024">
    <property type="protein sequence ID" value="GII31149.1"/>
    <property type="molecule type" value="Genomic_DNA"/>
</dbReference>
<dbReference type="Pfam" id="PF13517">
    <property type="entry name" value="FG-GAP_3"/>
    <property type="match status" value="1"/>
</dbReference>
<reference evidence="3 4" key="1">
    <citation type="submission" date="2021-01" db="EMBL/GenBank/DDBJ databases">
        <title>Whole genome shotgun sequence of Planotetraspora mira NBRC 15435.</title>
        <authorList>
            <person name="Komaki H."/>
            <person name="Tamura T."/>
        </authorList>
    </citation>
    <scope>NUCLEOTIDE SEQUENCE [LARGE SCALE GENOMIC DNA]</scope>
    <source>
        <strain evidence="3 4">NBRC 15435</strain>
    </source>
</reference>
<dbReference type="PANTHER" id="PTHR44103:SF1">
    <property type="entry name" value="PROPROTEIN CONVERTASE P"/>
    <property type="match status" value="1"/>
</dbReference>